<reference evidence="3 4" key="1">
    <citation type="submission" date="2019-01" db="EMBL/GenBank/DDBJ databases">
        <authorList>
            <person name="Li J."/>
        </authorList>
    </citation>
    <scope>NUCLEOTIDE SEQUENCE [LARGE SCALE GENOMIC DNA]</scope>
    <source>
        <strain evidence="3 4">CGMCC 4.7180</strain>
    </source>
</reference>
<dbReference type="Proteomes" id="UP000292881">
    <property type="component" value="Unassembled WGS sequence"/>
</dbReference>
<protein>
    <submittedName>
        <fullName evidence="3">Class A beta-lactamase-related serine hydrolase</fullName>
    </submittedName>
</protein>
<evidence type="ECO:0000313" key="4">
    <source>
        <dbReference type="Proteomes" id="UP000292881"/>
    </source>
</evidence>
<dbReference type="OrthoDB" id="3174977at2"/>
<sequence>MIILALWVRVPSDRPDQSTELFPPGMASTSAAEFAERFLDVRTAHDLDAARSFLADRVRVLPMADNEHDTETVGGWSPILDRDHALLALEAEEAFDLRYEPAACGAVGTSGRVSCSVELDSRLRRLEGLAPRRTSLVFEVHAGTIDAMGLPYADIWFDPGGIYPGEFEGFMGWLAFPSATAFPDPNERFESLFDTGGQEWIMRLEPDAVDLLATSLDEYERFATAVREDLDSALDGLVSAHPGGVSIVTRRGGVTAAWTAGDANGAGDPITTDTRFRIASLTKTFVATVVLQLADERSLDLDAPLSRYLPDTTVGGDIAIRALLGHRSGLPDYTESPEYLPETRGDRSRWFSSSEILDLVADMPAHAPGATSYSNTNYVLLGRLIERLEHSDLASALRRRIIDPLGLSATRLEHPSDPQDPELAGAWTSPGPGDLELRGDPADPHDSIASVAWAAGGMTSTPADLATFLHALVSGELVSPDAFAEMLPDRDEGVGLGLFIADLGAWGRAGGSGAPVVGNAGWIDGYRSMMAIDPATGDAVIVLANADAIDPAAFVRWVTVGR</sequence>
<dbReference type="InterPro" id="IPR050491">
    <property type="entry name" value="AmpC-like"/>
</dbReference>
<evidence type="ECO:0000313" key="3">
    <source>
        <dbReference type="EMBL" id="RXZ51832.1"/>
    </source>
</evidence>
<name>A0A4Q2JUA7_9MICO</name>
<dbReference type="PANTHER" id="PTHR46825:SF7">
    <property type="entry name" value="D-ALANYL-D-ALANINE CARBOXYPEPTIDASE"/>
    <property type="match status" value="1"/>
</dbReference>
<dbReference type="EMBL" id="SDPL01000002">
    <property type="protein sequence ID" value="RXZ51832.1"/>
    <property type="molecule type" value="Genomic_DNA"/>
</dbReference>
<evidence type="ECO:0000256" key="1">
    <source>
        <dbReference type="SAM" id="MobiDB-lite"/>
    </source>
</evidence>
<dbReference type="SUPFAM" id="SSF56601">
    <property type="entry name" value="beta-lactamase/transpeptidase-like"/>
    <property type="match status" value="1"/>
</dbReference>
<accession>A0A4Q2JUA7</accession>
<dbReference type="GO" id="GO:0016787">
    <property type="term" value="F:hydrolase activity"/>
    <property type="evidence" value="ECO:0007669"/>
    <property type="project" value="UniProtKB-KW"/>
</dbReference>
<dbReference type="PANTHER" id="PTHR46825">
    <property type="entry name" value="D-ALANYL-D-ALANINE-CARBOXYPEPTIDASE/ENDOPEPTIDASE AMPH"/>
    <property type="match status" value="1"/>
</dbReference>
<dbReference type="Gene3D" id="3.40.710.10">
    <property type="entry name" value="DD-peptidase/beta-lactamase superfamily"/>
    <property type="match status" value="1"/>
</dbReference>
<gene>
    <name evidence="3" type="ORF">ESO86_00325</name>
</gene>
<dbReference type="Pfam" id="PF00144">
    <property type="entry name" value="Beta-lactamase"/>
    <property type="match status" value="1"/>
</dbReference>
<organism evidence="3 4">
    <name type="scientific">Agromyces binzhouensis</name>
    <dbReference type="NCBI Taxonomy" id="1817495"/>
    <lineage>
        <taxon>Bacteria</taxon>
        <taxon>Bacillati</taxon>
        <taxon>Actinomycetota</taxon>
        <taxon>Actinomycetes</taxon>
        <taxon>Micrococcales</taxon>
        <taxon>Microbacteriaceae</taxon>
        <taxon>Agromyces</taxon>
    </lineage>
</organism>
<proteinExistence type="predicted"/>
<dbReference type="InterPro" id="IPR012338">
    <property type="entry name" value="Beta-lactam/transpept-like"/>
</dbReference>
<dbReference type="RefSeq" id="WP_129232911.1">
    <property type="nucleotide sequence ID" value="NZ_SDPL01000002.1"/>
</dbReference>
<dbReference type="AlphaFoldDB" id="A0A4Q2JUA7"/>
<keyword evidence="3" id="KW-0378">Hydrolase</keyword>
<keyword evidence="4" id="KW-1185">Reference proteome</keyword>
<feature type="domain" description="Beta-lactamase-related" evidence="2">
    <location>
        <begin position="235"/>
        <end position="550"/>
    </location>
</feature>
<evidence type="ECO:0000259" key="2">
    <source>
        <dbReference type="Pfam" id="PF00144"/>
    </source>
</evidence>
<dbReference type="InterPro" id="IPR001466">
    <property type="entry name" value="Beta-lactam-related"/>
</dbReference>
<comment type="caution">
    <text evidence="3">The sequence shown here is derived from an EMBL/GenBank/DDBJ whole genome shotgun (WGS) entry which is preliminary data.</text>
</comment>
<feature type="region of interest" description="Disordered" evidence="1">
    <location>
        <begin position="411"/>
        <end position="442"/>
    </location>
</feature>